<dbReference type="InterPro" id="IPR011611">
    <property type="entry name" value="PfkB_dom"/>
</dbReference>
<organism evidence="5 6">
    <name type="scientific">Gossypium barbadense</name>
    <name type="common">Sea Island cotton</name>
    <name type="synonym">Hibiscus barbadensis</name>
    <dbReference type="NCBI Taxonomy" id="3634"/>
    <lineage>
        <taxon>Eukaryota</taxon>
        <taxon>Viridiplantae</taxon>
        <taxon>Streptophyta</taxon>
        <taxon>Embryophyta</taxon>
        <taxon>Tracheophyta</taxon>
        <taxon>Spermatophyta</taxon>
        <taxon>Magnoliopsida</taxon>
        <taxon>eudicotyledons</taxon>
        <taxon>Gunneridae</taxon>
        <taxon>Pentapetalae</taxon>
        <taxon>rosids</taxon>
        <taxon>malvids</taxon>
        <taxon>Malvales</taxon>
        <taxon>Malvaceae</taxon>
        <taxon>Malvoideae</taxon>
        <taxon>Gossypium</taxon>
    </lineage>
</organism>
<reference evidence="6" key="1">
    <citation type="journal article" date="2020" name="Nat. Genet.">
        <title>Genomic diversifications of five Gossypium allopolyploid species and their impact on cotton improvement.</title>
        <authorList>
            <person name="Chen Z.J."/>
            <person name="Sreedasyam A."/>
            <person name="Ando A."/>
            <person name="Song Q."/>
            <person name="De Santiago L.M."/>
            <person name="Hulse-Kemp A.M."/>
            <person name="Ding M."/>
            <person name="Ye W."/>
            <person name="Kirkbride R.C."/>
            <person name="Jenkins J."/>
            <person name="Plott C."/>
            <person name="Lovell J."/>
            <person name="Lin Y.M."/>
            <person name="Vaughn R."/>
            <person name="Liu B."/>
            <person name="Simpson S."/>
            <person name="Scheffler B.E."/>
            <person name="Wen L."/>
            <person name="Saski C.A."/>
            <person name="Grover C.E."/>
            <person name="Hu G."/>
            <person name="Conover J.L."/>
            <person name="Carlson J.W."/>
            <person name="Shu S."/>
            <person name="Boston L.B."/>
            <person name="Williams M."/>
            <person name="Peterson D.G."/>
            <person name="McGee K."/>
            <person name="Jones D.C."/>
            <person name="Wendel J.F."/>
            <person name="Stelly D.M."/>
            <person name="Grimwood J."/>
            <person name="Schmutz J."/>
        </authorList>
    </citation>
    <scope>NUCLEOTIDE SEQUENCE [LARGE SCALE GENOMIC DNA]</scope>
    <source>
        <strain evidence="6">cv. 3-79</strain>
    </source>
</reference>
<keyword evidence="6" id="KW-1185">Reference proteome</keyword>
<dbReference type="GO" id="GO:0006000">
    <property type="term" value="P:fructose metabolic process"/>
    <property type="evidence" value="ECO:0007669"/>
    <property type="project" value="TreeGrafter"/>
</dbReference>
<dbReference type="EMBL" id="CM018216">
    <property type="protein sequence ID" value="KAB2040840.1"/>
    <property type="molecule type" value="Genomic_DNA"/>
</dbReference>
<sequence>MQVSEDEITFLTGGDDPYDDNVVMKKLFHPNLKLLVVTEGSEGCRYYTKAFKGRVPGIKDKPVDTTGAGDAFVSGLLKSLASDSKLFQVVTVVTLVKIHHLQYLLS</sequence>
<dbReference type="PANTHER" id="PTHR43085">
    <property type="entry name" value="HEXOKINASE FAMILY MEMBER"/>
    <property type="match status" value="1"/>
</dbReference>
<dbReference type="Pfam" id="PF00294">
    <property type="entry name" value="PfkB"/>
    <property type="match status" value="1"/>
</dbReference>
<dbReference type="InterPro" id="IPR050306">
    <property type="entry name" value="PfkB_Carbo_kinase"/>
</dbReference>
<dbReference type="GO" id="GO:0005829">
    <property type="term" value="C:cytosol"/>
    <property type="evidence" value="ECO:0007669"/>
    <property type="project" value="TreeGrafter"/>
</dbReference>
<evidence type="ECO:0000256" key="2">
    <source>
        <dbReference type="ARBA" id="ARBA00022679"/>
    </source>
</evidence>
<dbReference type="PANTHER" id="PTHR43085:SF7">
    <property type="entry name" value="FRUCTOKINASE-7-RELATED"/>
    <property type="match status" value="1"/>
</dbReference>
<dbReference type="Proteomes" id="UP000327439">
    <property type="component" value="Chromosome D02"/>
</dbReference>
<keyword evidence="3" id="KW-0418">Kinase</keyword>
<dbReference type="InterPro" id="IPR002173">
    <property type="entry name" value="Carboh/pur_kinase_PfkB_CS"/>
</dbReference>
<evidence type="ECO:0000313" key="5">
    <source>
        <dbReference type="EMBL" id="KAB2040840.1"/>
    </source>
</evidence>
<evidence type="ECO:0000256" key="3">
    <source>
        <dbReference type="ARBA" id="ARBA00022777"/>
    </source>
</evidence>
<protein>
    <recommendedName>
        <fullName evidence="4">Carbohydrate kinase PfkB domain-containing protein</fullName>
    </recommendedName>
</protein>
<dbReference type="SUPFAM" id="SSF53613">
    <property type="entry name" value="Ribokinase-like"/>
    <property type="match status" value="1"/>
</dbReference>
<comment type="similarity">
    <text evidence="1">Belongs to the carbohydrate kinase PfkB family.</text>
</comment>
<keyword evidence="2" id="KW-0808">Transferase</keyword>
<evidence type="ECO:0000313" key="6">
    <source>
        <dbReference type="Proteomes" id="UP000327439"/>
    </source>
</evidence>
<dbReference type="Gene3D" id="3.40.1190.20">
    <property type="match status" value="1"/>
</dbReference>
<dbReference type="InterPro" id="IPR029056">
    <property type="entry name" value="Ribokinase-like"/>
</dbReference>
<dbReference type="GO" id="GO:0008865">
    <property type="term" value="F:fructokinase activity"/>
    <property type="evidence" value="ECO:0007669"/>
    <property type="project" value="TreeGrafter"/>
</dbReference>
<gene>
    <name evidence="5" type="ORF">ES319_D02G111000v1</name>
</gene>
<dbReference type="AlphaFoldDB" id="A0A5J5SB78"/>
<name>A0A5J5SB78_GOSBA</name>
<feature type="domain" description="Carbohydrate kinase PfkB" evidence="4">
    <location>
        <begin position="3"/>
        <end position="87"/>
    </location>
</feature>
<dbReference type="PROSITE" id="PS00584">
    <property type="entry name" value="PFKB_KINASES_2"/>
    <property type="match status" value="1"/>
</dbReference>
<proteinExistence type="inferred from homology"/>
<accession>A0A5J5SB78</accession>
<evidence type="ECO:0000259" key="4">
    <source>
        <dbReference type="Pfam" id="PF00294"/>
    </source>
</evidence>
<dbReference type="OrthoDB" id="415590at2759"/>
<evidence type="ECO:0000256" key="1">
    <source>
        <dbReference type="ARBA" id="ARBA00010688"/>
    </source>
</evidence>